<accession>G9PEF7</accession>
<dbReference type="AlphaFoldDB" id="G9PEF7"/>
<dbReference type="eggNOG" id="ENOG5031HDN">
    <property type="taxonomic scope" value="Bacteria"/>
</dbReference>
<feature type="region of interest" description="Disordered" evidence="1">
    <location>
        <begin position="152"/>
        <end position="179"/>
    </location>
</feature>
<dbReference type="EMBL" id="ACRN01000002">
    <property type="protein sequence ID" value="EHM89137.1"/>
    <property type="molecule type" value="Genomic_DNA"/>
</dbReference>
<evidence type="ECO:0000313" key="2">
    <source>
        <dbReference type="EMBL" id="EHM89137.1"/>
    </source>
</evidence>
<dbReference type="HOGENOM" id="CLU_1399868_0_0_11"/>
<dbReference type="RefSeq" id="WP_005985296.1">
    <property type="nucleotide sequence ID" value="NZ_JH470338.1"/>
</dbReference>
<dbReference type="Proteomes" id="UP000003822">
    <property type="component" value="Unassembled WGS sequence"/>
</dbReference>
<keyword evidence="3" id="KW-1185">Reference proteome</keyword>
<dbReference type="STRING" id="435830.HMPREF0045_00550"/>
<reference evidence="2 3" key="1">
    <citation type="submission" date="2011-10" db="EMBL/GenBank/DDBJ databases">
        <title>The Genome Sequence of Actinomyces graevenitzii C83.</title>
        <authorList>
            <consortium name="The Broad Institute Genome Sequencing Platform"/>
            <consortium name="The Broad Institute Genome Sequencing Center for Infectious Disease"/>
            <person name="Earl A."/>
            <person name="Ward D."/>
            <person name="Feldgarden M."/>
            <person name="Gevers D."/>
            <person name="Sibley C.D."/>
            <person name="Field T.R."/>
            <person name="Grinwis M."/>
            <person name="Eshaghurshan C.S."/>
            <person name="Surette M.G."/>
            <person name="Young S.K."/>
            <person name="Zeng Q."/>
            <person name="Gargeya S."/>
            <person name="Fitzgerald M."/>
            <person name="Haas B."/>
            <person name="Abouelleil A."/>
            <person name="Alvarado L."/>
            <person name="Arachchi H.M."/>
            <person name="Berlin A."/>
            <person name="Brown A."/>
            <person name="Chapman S.B."/>
            <person name="Chen Z."/>
            <person name="Dunbar C."/>
            <person name="Freedman E."/>
            <person name="Gearin G."/>
            <person name="Goldberg J."/>
            <person name="Griggs A."/>
            <person name="Gujja S."/>
            <person name="Heiman D."/>
            <person name="Howarth C."/>
            <person name="Larson L."/>
            <person name="Lui A."/>
            <person name="MacDonald P.J.P."/>
            <person name="Montmayeur A."/>
            <person name="Murphy C."/>
            <person name="Neiman D."/>
            <person name="Pearson M."/>
            <person name="Priest M."/>
            <person name="Roberts A."/>
            <person name="Saif S."/>
            <person name="Shea T."/>
            <person name="Shenoy N."/>
            <person name="Sisk P."/>
            <person name="Stolte C."/>
            <person name="Sykes S."/>
            <person name="Wortman J."/>
            <person name="Nusbaum C."/>
            <person name="Birren B."/>
        </authorList>
    </citation>
    <scope>NUCLEOTIDE SEQUENCE [LARGE SCALE GENOMIC DNA]</scope>
    <source>
        <strain evidence="2 3">C83</strain>
    </source>
</reference>
<feature type="compositionally biased region" description="Polar residues" evidence="1">
    <location>
        <begin position="152"/>
        <end position="170"/>
    </location>
</feature>
<comment type="caution">
    <text evidence="2">The sequence shown here is derived from an EMBL/GenBank/DDBJ whole genome shotgun (WGS) entry which is preliminary data.</text>
</comment>
<dbReference type="OrthoDB" id="3254141at2"/>
<evidence type="ECO:0000313" key="3">
    <source>
        <dbReference type="Proteomes" id="UP000003822"/>
    </source>
</evidence>
<sequence>MSDKETKNNDHEAATATVPCCLKVIEHKIHGAAELPALLARVFTDGKIAGIAWATDGTRSVNALNPASPGQGPTLKVSSPNGFDISQVYEARIWRVTNNNGDDATLAHEFRWANGVGAVELTLTEDTAEATSEGSESKPVSGWFRKVSYLQHESSGSGDTDSASEPTSGRTEQDEQYVATKPMTAVEFIQEEDKYGNTVVVDQLFTGEWKYNA</sequence>
<gene>
    <name evidence="2" type="ORF">HMPREF0045_00550</name>
</gene>
<proteinExistence type="predicted"/>
<protein>
    <submittedName>
        <fullName evidence="2">Uncharacterized protein</fullName>
    </submittedName>
</protein>
<evidence type="ECO:0000256" key="1">
    <source>
        <dbReference type="SAM" id="MobiDB-lite"/>
    </source>
</evidence>
<organism evidence="2 3">
    <name type="scientific">Actinomyces graevenitzii C83</name>
    <dbReference type="NCBI Taxonomy" id="435830"/>
    <lineage>
        <taxon>Bacteria</taxon>
        <taxon>Bacillati</taxon>
        <taxon>Actinomycetota</taxon>
        <taxon>Actinomycetes</taxon>
        <taxon>Actinomycetales</taxon>
        <taxon>Actinomycetaceae</taxon>
        <taxon>Actinomyces</taxon>
    </lineage>
</organism>
<name>G9PEF7_9ACTO</name>